<organism evidence="2 3">
    <name type="scientific">Dreissena polymorpha</name>
    <name type="common">Zebra mussel</name>
    <name type="synonym">Mytilus polymorpha</name>
    <dbReference type="NCBI Taxonomy" id="45954"/>
    <lineage>
        <taxon>Eukaryota</taxon>
        <taxon>Metazoa</taxon>
        <taxon>Spiralia</taxon>
        <taxon>Lophotrochozoa</taxon>
        <taxon>Mollusca</taxon>
        <taxon>Bivalvia</taxon>
        <taxon>Autobranchia</taxon>
        <taxon>Heteroconchia</taxon>
        <taxon>Euheterodonta</taxon>
        <taxon>Imparidentia</taxon>
        <taxon>Neoheterodontei</taxon>
        <taxon>Myida</taxon>
        <taxon>Dreissenoidea</taxon>
        <taxon>Dreissenidae</taxon>
        <taxon>Dreissena</taxon>
    </lineage>
</organism>
<proteinExistence type="predicted"/>
<accession>A0A9D4NPK6</accession>
<reference evidence="2" key="1">
    <citation type="journal article" date="2019" name="bioRxiv">
        <title>The Genome of the Zebra Mussel, Dreissena polymorpha: A Resource for Invasive Species Research.</title>
        <authorList>
            <person name="McCartney M.A."/>
            <person name="Auch B."/>
            <person name="Kono T."/>
            <person name="Mallez S."/>
            <person name="Zhang Y."/>
            <person name="Obille A."/>
            <person name="Becker A."/>
            <person name="Abrahante J.E."/>
            <person name="Garbe J."/>
            <person name="Badalamenti J.P."/>
            <person name="Herman A."/>
            <person name="Mangelson H."/>
            <person name="Liachko I."/>
            <person name="Sullivan S."/>
            <person name="Sone E.D."/>
            <person name="Koren S."/>
            <person name="Silverstein K.A.T."/>
            <person name="Beckman K.B."/>
            <person name="Gohl D.M."/>
        </authorList>
    </citation>
    <scope>NUCLEOTIDE SEQUENCE</scope>
    <source>
        <strain evidence="2">Duluth1</strain>
        <tissue evidence="2">Whole animal</tissue>
    </source>
</reference>
<evidence type="ECO:0000256" key="1">
    <source>
        <dbReference type="SAM" id="MobiDB-lite"/>
    </source>
</evidence>
<sequence>MLDLNHVSARKTSRYLGSKPLMGKLKYKAYIDERRRTEVAREREEKKREKRERERERKDIDRAIEKRLKEKGI</sequence>
<dbReference type="Proteomes" id="UP000828390">
    <property type="component" value="Unassembled WGS sequence"/>
</dbReference>
<comment type="caution">
    <text evidence="2">The sequence shown here is derived from an EMBL/GenBank/DDBJ whole genome shotgun (WGS) entry which is preliminary data.</text>
</comment>
<evidence type="ECO:0000313" key="2">
    <source>
        <dbReference type="EMBL" id="KAH3898345.1"/>
    </source>
</evidence>
<dbReference type="AlphaFoldDB" id="A0A9D4NPK6"/>
<reference evidence="2" key="2">
    <citation type="submission" date="2020-11" db="EMBL/GenBank/DDBJ databases">
        <authorList>
            <person name="McCartney M.A."/>
            <person name="Auch B."/>
            <person name="Kono T."/>
            <person name="Mallez S."/>
            <person name="Becker A."/>
            <person name="Gohl D.M."/>
            <person name="Silverstein K.A.T."/>
            <person name="Koren S."/>
            <person name="Bechman K.B."/>
            <person name="Herman A."/>
            <person name="Abrahante J.E."/>
            <person name="Garbe J."/>
        </authorList>
    </citation>
    <scope>NUCLEOTIDE SEQUENCE</scope>
    <source>
        <strain evidence="2">Duluth1</strain>
        <tissue evidence="2">Whole animal</tissue>
    </source>
</reference>
<evidence type="ECO:0000313" key="3">
    <source>
        <dbReference type="Proteomes" id="UP000828390"/>
    </source>
</evidence>
<name>A0A9D4NPK6_DREPO</name>
<feature type="region of interest" description="Disordered" evidence="1">
    <location>
        <begin position="37"/>
        <end position="61"/>
    </location>
</feature>
<gene>
    <name evidence="2" type="ORF">DPMN_022574</name>
</gene>
<keyword evidence="3" id="KW-1185">Reference proteome</keyword>
<dbReference type="EMBL" id="JAIWYP010000001">
    <property type="protein sequence ID" value="KAH3898345.1"/>
    <property type="molecule type" value="Genomic_DNA"/>
</dbReference>
<protein>
    <submittedName>
        <fullName evidence="2">Uncharacterized protein</fullName>
    </submittedName>
</protein>